<evidence type="ECO:0000313" key="10">
    <source>
        <dbReference type="Proteomes" id="UP001501196"/>
    </source>
</evidence>
<evidence type="ECO:0000256" key="5">
    <source>
        <dbReference type="ARBA" id="ARBA00023125"/>
    </source>
</evidence>
<evidence type="ECO:0000256" key="4">
    <source>
        <dbReference type="ARBA" id="ARBA00022695"/>
    </source>
</evidence>
<keyword evidence="4 6" id="KW-0548">Nucleotidyltransferase</keyword>
<comment type="similarity">
    <text evidence="6">Belongs to the DarT ADP-ribosyltransferase family.</text>
</comment>
<feature type="compositionally biased region" description="Low complexity" evidence="7">
    <location>
        <begin position="49"/>
        <end position="67"/>
    </location>
</feature>
<comment type="caution">
    <text evidence="6">Lacks conserved residue(s) required for the propagation of feature annotation.</text>
</comment>
<dbReference type="EMBL" id="BAAAPW010000004">
    <property type="protein sequence ID" value="GAA2040905.1"/>
    <property type="molecule type" value="Genomic_DNA"/>
</dbReference>
<protein>
    <recommendedName>
        <fullName evidence="8">DarT domain-containing protein</fullName>
    </recommendedName>
</protein>
<dbReference type="RefSeq" id="WP_344375628.1">
    <property type="nucleotide sequence ID" value="NZ_BAAAPW010000004.1"/>
</dbReference>
<sequence>MGEECIHGFDEGLCAICSPPPEPEPAPKPARAARPAARRAAPRERAEVRGGSAASARSGRGSSASAAPVDAGATRIYHVTHIENLGRILGAGALLADTGEPAATPAVDIAAPAAREYRRTATVPGADATVAEYVPFLLSTDAHLWDAIRTGSVDPRLAPEAVERAAADHVILVTSVSAAVGARKDAPGEVVASATDAGIGGAALAADWPAVERTIVRLTLAEDGEGLRSGEVLVRGSVPMERIALIAVSNDRVRDRVRAALQAVGAKTRVAVYPPWFLGTD</sequence>
<proteinExistence type="inferred from homology"/>
<feature type="binding site" evidence="6">
    <location>
        <position position="118"/>
    </location>
    <ligand>
        <name>NAD(+)</name>
        <dbReference type="ChEBI" id="CHEBI:57540"/>
    </ligand>
</feature>
<feature type="region of interest" description="Disordered" evidence="7">
    <location>
        <begin position="16"/>
        <end position="67"/>
    </location>
</feature>
<keyword evidence="1 6" id="KW-1277">Toxin-antitoxin system</keyword>
<evidence type="ECO:0000256" key="1">
    <source>
        <dbReference type="ARBA" id="ARBA00022649"/>
    </source>
</evidence>
<feature type="domain" description="DarT" evidence="8">
    <location>
        <begin position="74"/>
        <end position="278"/>
    </location>
</feature>
<keyword evidence="10" id="KW-1185">Reference proteome</keyword>
<evidence type="ECO:0000256" key="3">
    <source>
        <dbReference type="ARBA" id="ARBA00022679"/>
    </source>
</evidence>
<gene>
    <name evidence="9" type="ORF">GCM10009819_28190</name>
</gene>
<name>A0ABN2UR17_9MICO</name>
<keyword evidence="2 6" id="KW-0328">Glycosyltransferase</keyword>
<feature type="compositionally biased region" description="Pro residues" evidence="7">
    <location>
        <begin position="18"/>
        <end position="28"/>
    </location>
</feature>
<keyword evidence="3 6" id="KW-0808">Transferase</keyword>
<keyword evidence="5 6" id="KW-0238">DNA-binding</keyword>
<evidence type="ECO:0000313" key="9">
    <source>
        <dbReference type="EMBL" id="GAA2040905.1"/>
    </source>
</evidence>
<organism evidence="9 10">
    <name type="scientific">Agromyces tropicus</name>
    <dbReference type="NCBI Taxonomy" id="555371"/>
    <lineage>
        <taxon>Bacteria</taxon>
        <taxon>Bacillati</taxon>
        <taxon>Actinomycetota</taxon>
        <taxon>Actinomycetes</taxon>
        <taxon>Micrococcales</taxon>
        <taxon>Microbacteriaceae</taxon>
        <taxon>Agromyces</taxon>
    </lineage>
</organism>
<dbReference type="PROSITE" id="PS52018">
    <property type="entry name" value="DART"/>
    <property type="match status" value="1"/>
</dbReference>
<evidence type="ECO:0000259" key="8">
    <source>
        <dbReference type="PROSITE" id="PS52018"/>
    </source>
</evidence>
<feature type="active site" evidence="6">
    <location>
        <position position="231"/>
    </location>
</feature>
<evidence type="ECO:0000256" key="6">
    <source>
        <dbReference type="PROSITE-ProRule" id="PRU01362"/>
    </source>
</evidence>
<feature type="binding site" evidence="6">
    <location>
        <begin position="78"/>
        <end position="80"/>
    </location>
    <ligand>
        <name>NAD(+)</name>
        <dbReference type="ChEBI" id="CHEBI:57540"/>
    </ligand>
</feature>
<dbReference type="Pfam" id="PF14487">
    <property type="entry name" value="DarT"/>
    <property type="match status" value="1"/>
</dbReference>
<feature type="compositionally biased region" description="Low complexity" evidence="7">
    <location>
        <begin position="29"/>
        <end position="39"/>
    </location>
</feature>
<accession>A0ABN2UR17</accession>
<dbReference type="Proteomes" id="UP001501196">
    <property type="component" value="Unassembled WGS sequence"/>
</dbReference>
<evidence type="ECO:0000256" key="2">
    <source>
        <dbReference type="ARBA" id="ARBA00022676"/>
    </source>
</evidence>
<feature type="binding site" evidence="6">
    <location>
        <position position="95"/>
    </location>
    <ligand>
        <name>NAD(+)</name>
        <dbReference type="ChEBI" id="CHEBI:57540"/>
    </ligand>
</feature>
<comment type="caution">
    <text evidence="9">The sequence shown here is derived from an EMBL/GenBank/DDBJ whole genome shotgun (WGS) entry which is preliminary data.</text>
</comment>
<comment type="catalytic activity">
    <reaction evidence="6">
        <text>a thymidine in DNA + NAD(+) = an N-(ADP-alpha-D-ribosyl)-thymidine in DNA + nicotinamide + H(+)</text>
        <dbReference type="Rhea" id="RHEA:71651"/>
        <dbReference type="Rhea" id="RHEA-COMP:13556"/>
        <dbReference type="Rhea" id="RHEA-COMP:18051"/>
        <dbReference type="ChEBI" id="CHEBI:15378"/>
        <dbReference type="ChEBI" id="CHEBI:17154"/>
        <dbReference type="ChEBI" id="CHEBI:57540"/>
        <dbReference type="ChEBI" id="CHEBI:137386"/>
        <dbReference type="ChEBI" id="CHEBI:191199"/>
    </reaction>
</comment>
<evidence type="ECO:0000256" key="7">
    <source>
        <dbReference type="SAM" id="MobiDB-lite"/>
    </source>
</evidence>
<reference evidence="9 10" key="1">
    <citation type="journal article" date="2019" name="Int. J. Syst. Evol. Microbiol.">
        <title>The Global Catalogue of Microorganisms (GCM) 10K type strain sequencing project: providing services to taxonomists for standard genome sequencing and annotation.</title>
        <authorList>
            <consortium name="The Broad Institute Genomics Platform"/>
            <consortium name="The Broad Institute Genome Sequencing Center for Infectious Disease"/>
            <person name="Wu L."/>
            <person name="Ma J."/>
        </authorList>
    </citation>
    <scope>NUCLEOTIDE SEQUENCE [LARGE SCALE GENOMIC DNA]</scope>
    <source>
        <strain evidence="9 10">JCM 15672</strain>
    </source>
</reference>
<feature type="active site" description="Proton acceptor" evidence="6">
    <location>
        <position position="118"/>
    </location>
</feature>
<dbReference type="InterPro" id="IPR029494">
    <property type="entry name" value="DarT"/>
</dbReference>